<gene>
    <name evidence="2" type="ORF">LX73_0690</name>
</gene>
<dbReference type="AlphaFoldDB" id="A0A5D3YQN8"/>
<dbReference type="EMBL" id="VNHY01000001">
    <property type="protein sequence ID" value="TYP95389.1"/>
    <property type="molecule type" value="Genomic_DNA"/>
</dbReference>
<keyword evidence="1" id="KW-0472">Membrane</keyword>
<keyword evidence="1" id="KW-0812">Transmembrane</keyword>
<keyword evidence="1" id="KW-1133">Transmembrane helix</keyword>
<dbReference type="RefSeq" id="WP_148898057.1">
    <property type="nucleotide sequence ID" value="NZ_VNHY01000001.1"/>
</dbReference>
<evidence type="ECO:0000313" key="2">
    <source>
        <dbReference type="EMBL" id="TYP95389.1"/>
    </source>
</evidence>
<protein>
    <submittedName>
        <fullName evidence="2">Uncharacterized protein</fullName>
    </submittedName>
</protein>
<accession>A0A5D3YQN8</accession>
<dbReference type="Proteomes" id="UP000324595">
    <property type="component" value="Unassembled WGS sequence"/>
</dbReference>
<comment type="caution">
    <text evidence="2">The sequence shown here is derived from an EMBL/GenBank/DDBJ whole genome shotgun (WGS) entry which is preliminary data.</text>
</comment>
<evidence type="ECO:0000256" key="1">
    <source>
        <dbReference type="SAM" id="Phobius"/>
    </source>
</evidence>
<proteinExistence type="predicted"/>
<reference evidence="2 3" key="1">
    <citation type="submission" date="2019-07" db="EMBL/GenBank/DDBJ databases">
        <title>Genomic Encyclopedia of Archaeal and Bacterial Type Strains, Phase II (KMG-II): from individual species to whole genera.</title>
        <authorList>
            <person name="Goeker M."/>
        </authorList>
    </citation>
    <scope>NUCLEOTIDE SEQUENCE [LARGE SCALE GENOMIC DNA]</scope>
    <source>
        <strain evidence="2 3">DSM 21935</strain>
    </source>
</reference>
<organism evidence="2 3">
    <name type="scientific">Fodinibius salinus</name>
    <dbReference type="NCBI Taxonomy" id="860790"/>
    <lineage>
        <taxon>Bacteria</taxon>
        <taxon>Pseudomonadati</taxon>
        <taxon>Balneolota</taxon>
        <taxon>Balneolia</taxon>
        <taxon>Balneolales</taxon>
        <taxon>Balneolaceae</taxon>
        <taxon>Fodinibius</taxon>
    </lineage>
</organism>
<name>A0A5D3YQN8_9BACT</name>
<dbReference type="OrthoDB" id="1525287at2"/>
<keyword evidence="3" id="KW-1185">Reference proteome</keyword>
<feature type="transmembrane region" description="Helical" evidence="1">
    <location>
        <begin position="51"/>
        <end position="70"/>
    </location>
</feature>
<evidence type="ECO:0000313" key="3">
    <source>
        <dbReference type="Proteomes" id="UP000324595"/>
    </source>
</evidence>
<sequence length="86" mass="10002">MGKFKVRSSNMSTRKKIFLALLLIIQLSIIWPGFAIFDGIYPLILGLPLSFAWIVAMLLSAFFLLLWYYLSEPKHKQQSQTKTDHR</sequence>